<evidence type="ECO:0000256" key="2">
    <source>
        <dbReference type="SAM" id="SignalP"/>
    </source>
</evidence>
<accession>A0A135S5W3</accession>
<feature type="signal peptide" evidence="2">
    <location>
        <begin position="1"/>
        <end position="21"/>
    </location>
</feature>
<keyword evidence="2" id="KW-0732">Signal</keyword>
<dbReference type="Gene3D" id="2.120.10.30">
    <property type="entry name" value="TolB, C-terminal domain"/>
    <property type="match status" value="1"/>
</dbReference>
<evidence type="ECO:0000313" key="4">
    <source>
        <dbReference type="Proteomes" id="UP000070121"/>
    </source>
</evidence>
<organism evidence="3 4">
    <name type="scientific">Colletotrichum salicis</name>
    <dbReference type="NCBI Taxonomy" id="1209931"/>
    <lineage>
        <taxon>Eukaryota</taxon>
        <taxon>Fungi</taxon>
        <taxon>Dikarya</taxon>
        <taxon>Ascomycota</taxon>
        <taxon>Pezizomycotina</taxon>
        <taxon>Sordariomycetes</taxon>
        <taxon>Hypocreomycetidae</taxon>
        <taxon>Glomerellales</taxon>
        <taxon>Glomerellaceae</taxon>
        <taxon>Colletotrichum</taxon>
        <taxon>Colletotrichum acutatum species complex</taxon>
    </lineage>
</organism>
<dbReference type="InterPro" id="IPR052998">
    <property type="entry name" value="Hetero-Diels-Alderase-like"/>
</dbReference>
<dbReference type="EMBL" id="JFFI01002512">
    <property type="protein sequence ID" value="KXH31315.1"/>
    <property type="molecule type" value="Genomic_DNA"/>
</dbReference>
<feature type="compositionally biased region" description="Basic and acidic residues" evidence="1">
    <location>
        <begin position="363"/>
        <end position="375"/>
    </location>
</feature>
<dbReference type="InterPro" id="IPR011042">
    <property type="entry name" value="6-blade_b-propeller_TolB-like"/>
</dbReference>
<feature type="compositionally biased region" description="Polar residues" evidence="1">
    <location>
        <begin position="352"/>
        <end position="362"/>
    </location>
</feature>
<dbReference type="STRING" id="1209931.A0A135S5W3"/>
<evidence type="ECO:0000256" key="1">
    <source>
        <dbReference type="SAM" id="MobiDB-lite"/>
    </source>
</evidence>
<dbReference type="PANTHER" id="PTHR42060">
    <property type="entry name" value="NHL REPEAT-CONTAINING PROTEIN-RELATED"/>
    <property type="match status" value="1"/>
</dbReference>
<proteinExistence type="predicted"/>
<dbReference type="SUPFAM" id="SSF63829">
    <property type="entry name" value="Calcium-dependent phosphotriesterase"/>
    <property type="match status" value="1"/>
</dbReference>
<comment type="caution">
    <text evidence="3">The sequence shown here is derived from an EMBL/GenBank/DDBJ whole genome shotgun (WGS) entry which is preliminary data.</text>
</comment>
<name>A0A135S5W3_9PEZI</name>
<feature type="chain" id="PRO_5007801837" description="SMP-30/Gluconolactonase/LRE-like region domain-containing protein" evidence="2">
    <location>
        <begin position="22"/>
        <end position="375"/>
    </location>
</feature>
<dbReference type="Proteomes" id="UP000070121">
    <property type="component" value="Unassembled WGS sequence"/>
</dbReference>
<dbReference type="OrthoDB" id="9977941at2759"/>
<gene>
    <name evidence="3" type="ORF">CSAL01_03826</name>
</gene>
<keyword evidence="4" id="KW-1185">Reference proteome</keyword>
<evidence type="ECO:0000313" key="3">
    <source>
        <dbReference type="EMBL" id="KXH31315.1"/>
    </source>
</evidence>
<feature type="region of interest" description="Disordered" evidence="1">
    <location>
        <begin position="341"/>
        <end position="375"/>
    </location>
</feature>
<dbReference type="AlphaFoldDB" id="A0A135S5W3"/>
<sequence>MRVFIATSILYIALAIGQSLSSRIVYQFPQQPNWIENIAVRQNGNLVLTLLTSPEIFQVAKPWEKSPSTELIHRFSGFDGLLGITETCPDTFVVVGGNFSGIGVSFPGSFSAWEVNIADKKTTVNKIVNVPEAAFLNGVVALPWDRNIVLIAESALGKVYRLDVKAKKYDVILGGQYLEPTAEVVPPIGVNGVQIRGDFLYWSHSSLRKVFRVKLDRAGRVAAKATIDQVANVNTTAIFLDDFTFDKKGGIWAVTNINGKLLYVTPEGNSTVAAGSETELTVAGDTAAAFGRNVKDKGILYVGTGGSLAMPVNGTITEPGKVVAFDTHGYGRKRKYLEVPDDETRTSHFAHPSSSRMPNSKVLSDRVRKRFEEVE</sequence>
<dbReference type="PANTHER" id="PTHR42060:SF1">
    <property type="entry name" value="NHL REPEAT-CONTAINING PROTEIN"/>
    <property type="match status" value="1"/>
</dbReference>
<protein>
    <recommendedName>
        <fullName evidence="5">SMP-30/Gluconolactonase/LRE-like region domain-containing protein</fullName>
    </recommendedName>
</protein>
<evidence type="ECO:0008006" key="5">
    <source>
        <dbReference type="Google" id="ProtNLM"/>
    </source>
</evidence>
<reference evidence="3 4" key="1">
    <citation type="submission" date="2014-02" db="EMBL/GenBank/DDBJ databases">
        <title>The genome sequence of Colletotrichum salicis CBS 607.94.</title>
        <authorList>
            <person name="Baroncelli R."/>
            <person name="Thon M.R."/>
        </authorList>
    </citation>
    <scope>NUCLEOTIDE SEQUENCE [LARGE SCALE GENOMIC DNA]</scope>
    <source>
        <strain evidence="3 4">CBS 607.94</strain>
    </source>
</reference>